<dbReference type="Proteomes" id="UP001620626">
    <property type="component" value="Unassembled WGS sequence"/>
</dbReference>
<organism evidence="2 3">
    <name type="scientific">Heterodera trifolii</name>
    <dbReference type="NCBI Taxonomy" id="157864"/>
    <lineage>
        <taxon>Eukaryota</taxon>
        <taxon>Metazoa</taxon>
        <taxon>Ecdysozoa</taxon>
        <taxon>Nematoda</taxon>
        <taxon>Chromadorea</taxon>
        <taxon>Rhabditida</taxon>
        <taxon>Tylenchina</taxon>
        <taxon>Tylenchomorpha</taxon>
        <taxon>Tylenchoidea</taxon>
        <taxon>Heteroderidae</taxon>
        <taxon>Heteroderinae</taxon>
        <taxon>Heterodera</taxon>
    </lineage>
</organism>
<keyword evidence="1" id="KW-0472">Membrane</keyword>
<dbReference type="EMBL" id="JBICBT010000314">
    <property type="protein sequence ID" value="KAL3117609.1"/>
    <property type="molecule type" value="Genomic_DNA"/>
</dbReference>
<evidence type="ECO:0008006" key="4">
    <source>
        <dbReference type="Google" id="ProtNLM"/>
    </source>
</evidence>
<accession>A0ABD2LTI6</accession>
<keyword evidence="1" id="KW-0812">Transmembrane</keyword>
<protein>
    <recommendedName>
        <fullName evidence="4">Transmembrane protein</fullName>
    </recommendedName>
</protein>
<keyword evidence="1" id="KW-1133">Transmembrane helix</keyword>
<name>A0ABD2LTI6_9BILA</name>
<sequence>MDGTKHNAMPMAFEEIKAAKNRHEIQHTTVKNPQRNGLGTLKARRTASIGAATAFLTPIIIGATMAGYYIGTKSAIASNDRCKLAEIFFPVKLSLHDEQLSIDIEHFSNAYLFQEIQRITKKPDR</sequence>
<dbReference type="AlphaFoldDB" id="A0ABD2LTI6"/>
<feature type="transmembrane region" description="Helical" evidence="1">
    <location>
        <begin position="49"/>
        <end position="71"/>
    </location>
</feature>
<evidence type="ECO:0000313" key="2">
    <source>
        <dbReference type="EMBL" id="KAL3117609.1"/>
    </source>
</evidence>
<evidence type="ECO:0000256" key="1">
    <source>
        <dbReference type="SAM" id="Phobius"/>
    </source>
</evidence>
<reference evidence="2 3" key="1">
    <citation type="submission" date="2024-10" db="EMBL/GenBank/DDBJ databases">
        <authorList>
            <person name="Kim D."/>
        </authorList>
    </citation>
    <scope>NUCLEOTIDE SEQUENCE [LARGE SCALE GENOMIC DNA]</scope>
    <source>
        <strain evidence="2">BH-2024</strain>
    </source>
</reference>
<gene>
    <name evidence="2" type="ORF">niasHT_003268</name>
</gene>
<keyword evidence="3" id="KW-1185">Reference proteome</keyword>
<comment type="caution">
    <text evidence="2">The sequence shown here is derived from an EMBL/GenBank/DDBJ whole genome shotgun (WGS) entry which is preliminary data.</text>
</comment>
<proteinExistence type="predicted"/>
<evidence type="ECO:0000313" key="3">
    <source>
        <dbReference type="Proteomes" id="UP001620626"/>
    </source>
</evidence>